<evidence type="ECO:0000256" key="1">
    <source>
        <dbReference type="SAM" id="MobiDB-lite"/>
    </source>
</evidence>
<sequence>MPPRKRAPSMSSGESDFEQFANGRRPVQMRKRCNERSDDNVAAYFARSQIDNTQASEGGRLVDNIVSIRRDVLDELRYHAEESHQPKGPRQSEDTMGTLHQIQASAVDAKEKIELFRAGRALFIASDCAIVSTEKYAGRLKELQRTHIDDSALDQWQQDIASLERVVDFGHQYGKHLSECAITGTKPYKPGTNEVDEDGMFALEIFEKSTSAVAKDKSWGSCARKHVKGLKMLATPTAEEGRSHTPPLGQ</sequence>
<accession>A0A6P8B733</accession>
<protein>
    <submittedName>
        <fullName evidence="3">Uncharacterized protein</fullName>
    </submittedName>
</protein>
<organism evidence="2 3">
    <name type="scientific">Pyricularia grisea</name>
    <name type="common">Crabgrass-specific blast fungus</name>
    <name type="synonym">Magnaporthe grisea</name>
    <dbReference type="NCBI Taxonomy" id="148305"/>
    <lineage>
        <taxon>Eukaryota</taxon>
        <taxon>Fungi</taxon>
        <taxon>Dikarya</taxon>
        <taxon>Ascomycota</taxon>
        <taxon>Pezizomycotina</taxon>
        <taxon>Sordariomycetes</taxon>
        <taxon>Sordariomycetidae</taxon>
        <taxon>Magnaporthales</taxon>
        <taxon>Pyriculariaceae</taxon>
        <taxon>Pyricularia</taxon>
    </lineage>
</organism>
<reference evidence="3" key="2">
    <citation type="submission" date="2019-10" db="EMBL/GenBank/DDBJ databases">
        <authorList>
            <consortium name="NCBI Genome Project"/>
        </authorList>
    </citation>
    <scope>NUCLEOTIDE SEQUENCE</scope>
    <source>
        <strain evidence="3">NI907</strain>
    </source>
</reference>
<feature type="region of interest" description="Disordered" evidence="1">
    <location>
        <begin position="1"/>
        <end position="29"/>
    </location>
</feature>
<reference evidence="2 3" key="1">
    <citation type="journal article" date="2019" name="Mol. Biol. Evol.">
        <title>Blast fungal genomes show frequent chromosomal changes, gene gains and losses, and effector gene turnover.</title>
        <authorList>
            <person name="Gomez Luciano L.B."/>
            <person name="Jason Tsai I."/>
            <person name="Chuma I."/>
            <person name="Tosa Y."/>
            <person name="Chen Y.H."/>
            <person name="Li J.Y."/>
            <person name="Li M.Y."/>
            <person name="Jade Lu M.Y."/>
            <person name="Nakayashiki H."/>
            <person name="Li W.H."/>
        </authorList>
    </citation>
    <scope>NUCLEOTIDE SEQUENCE [LARGE SCALE GENOMIC DNA]</scope>
    <source>
        <strain evidence="2 3">NI907</strain>
    </source>
</reference>
<reference evidence="3" key="3">
    <citation type="submission" date="2025-08" db="UniProtKB">
        <authorList>
            <consortium name="RefSeq"/>
        </authorList>
    </citation>
    <scope>IDENTIFICATION</scope>
    <source>
        <strain evidence="3">NI907</strain>
    </source>
</reference>
<dbReference type="KEGG" id="pgri:PgNI_06073"/>
<evidence type="ECO:0000313" key="2">
    <source>
        <dbReference type="Proteomes" id="UP000515153"/>
    </source>
</evidence>
<name>A0A6P8B733_PYRGI</name>
<gene>
    <name evidence="3" type="ORF">PgNI_06073</name>
</gene>
<keyword evidence="2" id="KW-1185">Reference proteome</keyword>
<dbReference type="Proteomes" id="UP000515153">
    <property type="component" value="Chromosome I"/>
</dbReference>
<proteinExistence type="predicted"/>
<dbReference type="AlphaFoldDB" id="A0A6P8B733"/>
<dbReference type="RefSeq" id="XP_030983021.1">
    <property type="nucleotide sequence ID" value="XM_031126102.1"/>
</dbReference>
<evidence type="ECO:0000313" key="3">
    <source>
        <dbReference type="RefSeq" id="XP_030983021.1"/>
    </source>
</evidence>
<dbReference type="GeneID" id="41961011"/>